<dbReference type="Proteomes" id="UP001501637">
    <property type="component" value="Unassembled WGS sequence"/>
</dbReference>
<dbReference type="PANTHER" id="PTHR43162:SF1">
    <property type="entry name" value="PRESTALK A DIFFERENTIATION PROTEIN A"/>
    <property type="match status" value="1"/>
</dbReference>
<proteinExistence type="predicted"/>
<dbReference type="InterPro" id="IPR016040">
    <property type="entry name" value="NAD(P)-bd_dom"/>
</dbReference>
<evidence type="ECO:0000259" key="1">
    <source>
        <dbReference type="Pfam" id="PF13460"/>
    </source>
</evidence>
<comment type="caution">
    <text evidence="2">The sequence shown here is derived from an EMBL/GenBank/DDBJ whole genome shotgun (WGS) entry which is preliminary data.</text>
</comment>
<dbReference type="Gene3D" id="3.40.50.720">
    <property type="entry name" value="NAD(P)-binding Rossmann-like Domain"/>
    <property type="match status" value="1"/>
</dbReference>
<name>A0ABP6MAB3_9ACTN</name>
<accession>A0ABP6MAB3</accession>
<dbReference type="EMBL" id="BAAAUG010000021">
    <property type="protein sequence ID" value="GAA3088787.1"/>
    <property type="molecule type" value="Genomic_DNA"/>
</dbReference>
<evidence type="ECO:0000313" key="3">
    <source>
        <dbReference type="Proteomes" id="UP001501637"/>
    </source>
</evidence>
<feature type="domain" description="NAD(P)-binding" evidence="1">
    <location>
        <begin position="6"/>
        <end position="179"/>
    </location>
</feature>
<keyword evidence="3" id="KW-1185">Reference proteome</keyword>
<dbReference type="Gene3D" id="3.90.25.10">
    <property type="entry name" value="UDP-galactose 4-epimerase, domain 1"/>
    <property type="match status" value="1"/>
</dbReference>
<evidence type="ECO:0000313" key="2">
    <source>
        <dbReference type="EMBL" id="GAA3088787.1"/>
    </source>
</evidence>
<reference evidence="3" key="1">
    <citation type="journal article" date="2019" name="Int. J. Syst. Evol. Microbiol.">
        <title>The Global Catalogue of Microorganisms (GCM) 10K type strain sequencing project: providing services to taxonomists for standard genome sequencing and annotation.</title>
        <authorList>
            <consortium name="The Broad Institute Genomics Platform"/>
            <consortium name="The Broad Institute Genome Sequencing Center for Infectious Disease"/>
            <person name="Wu L."/>
            <person name="Ma J."/>
        </authorList>
    </citation>
    <scope>NUCLEOTIDE SEQUENCE [LARGE SCALE GENOMIC DNA]</scope>
    <source>
        <strain evidence="3">JCM 9092</strain>
    </source>
</reference>
<protein>
    <submittedName>
        <fullName evidence="2">NAD(P)H-binding protein</fullName>
    </submittedName>
</protein>
<sequence>MIVVTGATGNVGRPLTQALAEAGEQVTAVSRNAVAVPDGVRHVAADLTEPAGLVPALDGAKALFLLLSGDLHAPGARPTDIIDLAAASGVRRVVLLSSQGVATRPLGPTRVAVRAVEDALRESGLDWAVLRPGGFASNALAWAESVRTQGTVAAPFGDVGVPVIDPADIAEVAAACLLDDRHTGGVYTLTGPEVITPRQQAEAIATALGSSVRFHELTREEAKAAMTQFVPAELADDTLDIISAPYPAELRISPDVERVLGRAPRSFNSWVARNIDAFR</sequence>
<dbReference type="SUPFAM" id="SSF51735">
    <property type="entry name" value="NAD(P)-binding Rossmann-fold domains"/>
    <property type="match status" value="1"/>
</dbReference>
<dbReference type="PANTHER" id="PTHR43162">
    <property type="match status" value="1"/>
</dbReference>
<dbReference type="Pfam" id="PF13460">
    <property type="entry name" value="NAD_binding_10"/>
    <property type="match status" value="1"/>
</dbReference>
<dbReference type="InterPro" id="IPR036291">
    <property type="entry name" value="NAD(P)-bd_dom_sf"/>
</dbReference>
<gene>
    <name evidence="2" type="ORF">GCM10010449_10700</name>
</gene>
<organism evidence="2 3">
    <name type="scientific">Streptomyces rectiviolaceus</name>
    <dbReference type="NCBI Taxonomy" id="332591"/>
    <lineage>
        <taxon>Bacteria</taxon>
        <taxon>Bacillati</taxon>
        <taxon>Actinomycetota</taxon>
        <taxon>Actinomycetes</taxon>
        <taxon>Kitasatosporales</taxon>
        <taxon>Streptomycetaceae</taxon>
        <taxon>Streptomyces</taxon>
    </lineage>
</organism>
<dbReference type="RefSeq" id="WP_344519254.1">
    <property type="nucleotide sequence ID" value="NZ_BAAAUG010000021.1"/>
</dbReference>
<dbReference type="InterPro" id="IPR051604">
    <property type="entry name" value="Ergot_Alk_Oxidoreductase"/>
</dbReference>